<organism evidence="1 2">
    <name type="scientific">Bradyrhizobium zhanjiangense</name>
    <dbReference type="NCBI Taxonomy" id="1325107"/>
    <lineage>
        <taxon>Bacteria</taxon>
        <taxon>Pseudomonadati</taxon>
        <taxon>Pseudomonadota</taxon>
        <taxon>Alphaproteobacteria</taxon>
        <taxon>Hyphomicrobiales</taxon>
        <taxon>Nitrobacteraceae</taxon>
        <taxon>Bradyrhizobium</taxon>
    </lineage>
</organism>
<dbReference type="AlphaFoldDB" id="A0A4Q0SSV6"/>
<dbReference type="InterPro" id="IPR007487">
    <property type="entry name" value="ABC_transpt-TYRBP-like"/>
</dbReference>
<comment type="caution">
    <text evidence="1">The sequence shown here is derived from an EMBL/GenBank/DDBJ whole genome shotgun (WGS) entry which is preliminary data.</text>
</comment>
<gene>
    <name evidence="1" type="ORF">XH94_09430</name>
</gene>
<dbReference type="EMBL" id="LBJM01000023">
    <property type="protein sequence ID" value="RXH41056.1"/>
    <property type="molecule type" value="Genomic_DNA"/>
</dbReference>
<dbReference type="PANTHER" id="PTHR35271">
    <property type="entry name" value="ABC TRANSPORTER, SUBSTRATE-BINDING LIPOPROTEIN-RELATED"/>
    <property type="match status" value="1"/>
</dbReference>
<dbReference type="CDD" id="cd06325">
    <property type="entry name" value="PBP1_ABC_unchar_transporter"/>
    <property type="match status" value="1"/>
</dbReference>
<evidence type="ECO:0008006" key="3">
    <source>
        <dbReference type="Google" id="ProtNLM"/>
    </source>
</evidence>
<evidence type="ECO:0000313" key="1">
    <source>
        <dbReference type="EMBL" id="RXH41056.1"/>
    </source>
</evidence>
<sequence>MGRREFIGLVGAACVSASPFVARAQRSVPARVGFLGGTSSPVGQTLLACFLSGLRKFGWTEGQDFKLELRWTEGIVDRYSQFAAELVRLNPDLIVATSTPGAQAAKRATTRIPIVFAAVSDPVASGIVESLARPGGNITGVSNFLPSTSAKLIELLKTVAPNLTRVCVLHNPGNAGKMLELQELKTGGQASGVFIEPIEVRSTDDLERLLSAGSHFHCHALITLQEALTFAYRKQIAEFAVQNQLATIFQVREYVEAGGLMSYGLNFCENYGRAAYYVHRVLKGTHPSDLPVELPTTFELVINLTTAKSLGLTVPPTLLAGADEVIE</sequence>
<protein>
    <recommendedName>
        <fullName evidence="3">ABC transporter substrate-binding protein</fullName>
    </recommendedName>
</protein>
<name>A0A4Q0SSV6_9BRAD</name>
<dbReference type="Proteomes" id="UP000290565">
    <property type="component" value="Unassembled WGS sequence"/>
</dbReference>
<evidence type="ECO:0000313" key="2">
    <source>
        <dbReference type="Proteomes" id="UP000290565"/>
    </source>
</evidence>
<reference evidence="1 2" key="1">
    <citation type="submission" date="2015-04" db="EMBL/GenBank/DDBJ databases">
        <title>Comparative genomics of rhizobia nodulating Arachis hypogaea in China.</title>
        <authorList>
            <person name="Li Y."/>
        </authorList>
    </citation>
    <scope>NUCLEOTIDE SEQUENCE [LARGE SCALE GENOMIC DNA]</scope>
    <source>
        <strain evidence="1 2">CCBAU 51787</strain>
    </source>
</reference>
<dbReference type="Pfam" id="PF04392">
    <property type="entry name" value="ABC_sub_bind"/>
    <property type="match status" value="1"/>
</dbReference>
<dbReference type="Gene3D" id="3.40.50.2300">
    <property type="match status" value="2"/>
</dbReference>
<dbReference type="PANTHER" id="PTHR35271:SF1">
    <property type="entry name" value="ABC TRANSPORTER, SUBSTRATE-BINDING LIPOPROTEIN"/>
    <property type="match status" value="1"/>
</dbReference>
<dbReference type="RefSeq" id="WP_128944314.1">
    <property type="nucleotide sequence ID" value="NZ_LBJM01000023.1"/>
</dbReference>
<accession>A0A4Q0SSV6</accession>
<proteinExistence type="predicted"/>